<dbReference type="SUPFAM" id="SSF102588">
    <property type="entry name" value="LmbE-like"/>
    <property type="match status" value="1"/>
</dbReference>
<keyword evidence="1" id="KW-0614">Plasmid</keyword>
<dbReference type="EMBL" id="CP120364">
    <property type="protein sequence ID" value="WHS91339.1"/>
    <property type="molecule type" value="Genomic_DNA"/>
</dbReference>
<reference evidence="1 2" key="1">
    <citation type="submission" date="2023-03" db="EMBL/GenBank/DDBJ databases">
        <authorList>
            <person name="Menendez E."/>
            <person name="Kaur S."/>
            <person name="Flores-Felix J.D."/>
            <person name="diCenzo G.C."/>
            <person name="Peix A."/>
            <person name="Velazquez E."/>
        </authorList>
    </citation>
    <scope>NUCLEOTIDE SEQUENCE [LARGE SCALE GENOMIC DNA]</scope>
    <source>
        <strain evidence="1 2">CCBAU 71714</strain>
        <plasmid evidence="1 2">pSkuCCBAU71714b</plasmid>
    </source>
</reference>
<dbReference type="PANTHER" id="PTHR12993">
    <property type="entry name" value="N-ACETYLGLUCOSAMINYL-PHOSPHATIDYLINOSITOL DE-N-ACETYLASE-RELATED"/>
    <property type="match status" value="1"/>
</dbReference>
<accession>A0ABY8T129</accession>
<dbReference type="InterPro" id="IPR003737">
    <property type="entry name" value="GlcNAc_PI_deacetylase-related"/>
</dbReference>
<evidence type="ECO:0000313" key="2">
    <source>
        <dbReference type="Proteomes" id="UP001233264"/>
    </source>
</evidence>
<dbReference type="RefSeq" id="WP_284718309.1">
    <property type="nucleotide sequence ID" value="NZ_CP120364.1"/>
</dbReference>
<proteinExistence type="predicted"/>
<dbReference type="PANTHER" id="PTHR12993:SF11">
    <property type="entry name" value="N-ACETYLGLUCOSAMINYL-PHOSPHATIDYLINOSITOL DE-N-ACETYLASE"/>
    <property type="match status" value="1"/>
</dbReference>
<dbReference type="Pfam" id="PF02585">
    <property type="entry name" value="PIG-L"/>
    <property type="match status" value="1"/>
</dbReference>
<dbReference type="Proteomes" id="UP001233264">
    <property type="component" value="Plasmid pSkuCCBAU71714b"/>
</dbReference>
<sequence>MKNLLTKTVCLTQAISATMHVQRRANNTGERMMDTHTWDVRQALCTILDSRMRRRFKPFDVADWSASSVIFAPHPDDETLGCGGVAAKKLASGVEVRFVFVTDGAASHRRLISPEELRSRREAEALEAVHRLGASSKSVTFLRFPDAEASHHIHAITKAIVPLLERWRPQSVFVTHAKDPPSDHIAVNAAVRAALRWHGRPLTVFEYPVWYWYHWPWVRTGGDLPGMWRTTLRQTIKTAAGLRALSALNTLVPIGDFLDVKRHALAAHVSQTQRSENKDDWQTLSDLSSGEFVARLLADHEVFTRYRVNC</sequence>
<organism evidence="1 2">
    <name type="scientific">Sinorhizobium kummerowiae</name>
    <dbReference type="NCBI Taxonomy" id="158892"/>
    <lineage>
        <taxon>Bacteria</taxon>
        <taxon>Pseudomonadati</taxon>
        <taxon>Pseudomonadota</taxon>
        <taxon>Alphaproteobacteria</taxon>
        <taxon>Hyphomicrobiales</taxon>
        <taxon>Rhizobiaceae</taxon>
        <taxon>Sinorhizobium/Ensifer group</taxon>
        <taxon>Sinorhizobium</taxon>
    </lineage>
</organism>
<geneLocation type="plasmid" evidence="1 2">
    <name>pSkuCCBAU71714b</name>
</geneLocation>
<dbReference type="InterPro" id="IPR024078">
    <property type="entry name" value="LmbE-like_dom_sf"/>
</dbReference>
<keyword evidence="2" id="KW-1185">Reference proteome</keyword>
<evidence type="ECO:0000313" key="1">
    <source>
        <dbReference type="EMBL" id="WHS91339.1"/>
    </source>
</evidence>
<name>A0ABY8T129_9HYPH</name>
<dbReference type="Gene3D" id="3.40.50.10320">
    <property type="entry name" value="LmbE-like"/>
    <property type="match status" value="1"/>
</dbReference>
<protein>
    <submittedName>
        <fullName evidence="1">PIG-L family deacetylase</fullName>
    </submittedName>
</protein>
<gene>
    <name evidence="1" type="ORF">PZL22_001316</name>
</gene>